<dbReference type="Gene3D" id="2.60.40.4270">
    <property type="entry name" value="Listeria-Bacteroides repeat domain"/>
    <property type="match status" value="10"/>
</dbReference>
<comment type="caution">
    <text evidence="3">The sequence shown here is derived from an EMBL/GenBank/DDBJ whole genome shotgun (WGS) entry which is preliminary data.</text>
</comment>
<feature type="non-terminal residue" evidence="3">
    <location>
        <position position="1931"/>
    </location>
</feature>
<sequence length="1931" mass="216573">MRGNAKRIISLCLAVIIAVTTVGYAPPSLAATAMTRSKMLDAVSALASPSQAEENVAETAAPSEAESPGDKATPSEAENPGDKATPSEAVRKFVQVEPEEVPDYYSKVKKVGKRFWKFEDRNGMVQYRDYGYVDGDAEFPLWYEADQTGTVEDLTSSINLDEEYYSLAPYIFKSVVPDKKAWVDLSWRLFFDSFSIEEYDKENIGGFKNWDASSYSIWHLTGAEDDQGYHFYGTILNESKTVKEPNWYDSDNEGNVVNIRNLLMTSLATSEALQKLYYSSMRIINDNVSVADKTDSPGTYDTADTLFTLWTPSWSGYTFLGWSDYYNYPGGEPFGNHSVIDHPQNKKWLLYGGGFLKAGTQVRRGDAGHLGNLYGMWKPNGTYTLQLLRQPAEEYYPTLYHGSNAGNWYLIVGNPGRVIDLEDYEVPTLEGYTFAGWYSGKHGTGTHYNGSITLNSNMVLYANYTVNTNTITFLDYNGEIIGEPQSVVTGDSAIPPQAPEIDGMDFVGWDNSFTNVSKDMVIKAQYKKLPNITIIYRDVYSSSANIIKTETIVAKGKATPPEVDSSSLPAPKTGFHYTGTWYGSAGTNMPDVDLDCVETFDSKNYYKDSTLYLYPKQEGDMVKVTLHSNDGQDVTKVIEIQYDSSLYFSQIIDSQIYTKGLVETRTGYTFKGWASTSDAKYSNLRSVEPYDQDIYQVWDAITYYVIFDKRVSGESNPSKFAMIYDKPIGKLPEVTSKGLDFLGWFTYYYGGTQVTEETLMPNRDFNLYAQWSRYPTKITLDYQYEGGPNPYTYTMYTADYTYYQIYTNIADRTPPTRKGYKFKWWNTKPDSKGKTFYKGSNSYYVPESRDITVYAIWEPLTVYIKLYKNTSSSDTSALSSASRKFDSPVGSLAVPTNGDKVFKGWYTARTGGTLVSEDYIVSNYTVNGILNSWELYAQWANSQNKVTFKDWDNSVLSEQTIDYGQDAVPPEPERAGYRFIGWDKSYKDIQGDTVITAQYEIVSKTLTLDSNGGRLSDQLTIEKPIAPDESIDQILMDVKAGAIRNYYTFDGWYTDKTEGSKYPESGNKMPDNDLTIYAHWKRSSSEVVFKDWNESVLDKQEVAIGADATAPTVPTVPERIGYTFTGWDKPTTNIQDHTILTAQYTINSHKLTLVGNGGTLAGEESKSQSVNFDASLDQVLAEGTADASRKYYTFDGWYTDKTGGSKYSESGNKMPDTDLTIYAHWERNSSEVVFKDWNGSVLYKQEVAIGADATPPAAPERIGYTFTGWDKPTTDIQDHTILTAQYTINSHKLTLVGNGGTLAGEESKNQSVSFGASLDQALVDGEASASRKYYTFDGWYTDKTGGSKYPESGNKMPDTDLNIYAHWERSSSEVVFKDWDESVLDKQEVAIGADATAPTAPERIGYTFTGWDKPTTNIQDHVVITAQYSINGYLLTLDGTGGTLEGMPKKEVVISFDQSFDQVLKDGRDQVTRLGYHFDGWYNSASGGSSYSYSGNQMPSINVTVYAHWSPNTYEVTFDPDHVRWTGGKQKEDHTFDTELGTFPAPEIYGWKFNGWWTGKNGSGTKITEHSMVEAKDVVYYGSWEPVTYEVLLVSKTEQPDGESLQTFTINQKYDQEFGSLPIPEEKGYTFNGWYDEDHNIINPHTIFRPDSGAAGYTYHAEWKANSYKIRFVYIDADGKQKVVEIDRDYFMQLGTLPLPEKPGYTFAGWFNESGEKINSESWVEAGNMEYKAKWIANQYTIRFKSNSESISDPKDKTVTYALPIGDLPILHETGYAFLGWYTETVGGIRIRETTLAALGDQTYYGHWSISWINNGNGSYRRPGADGRWNTADDELWWYGLDGIIGTDDDRQIHIIPGGTGTYIDNGDGTYITPGAGGSWENPDHWWRGPDGELGTDDDRQIHIIPGGTGTYIDNGDGTYITPGADGSWEN</sequence>
<comment type="subcellular location">
    <subcellularLocation>
        <location evidence="1">Cell envelope</location>
    </subcellularLocation>
</comment>
<name>A0ABU4GLU4_9CLOT</name>
<feature type="region of interest" description="Disordered" evidence="2">
    <location>
        <begin position="50"/>
        <end position="86"/>
    </location>
</feature>
<evidence type="ECO:0000256" key="2">
    <source>
        <dbReference type="SAM" id="MobiDB-lite"/>
    </source>
</evidence>
<accession>A0ABU4GLU4</accession>
<dbReference type="EMBL" id="JAWONS010000165">
    <property type="protein sequence ID" value="MDW2797977.1"/>
    <property type="molecule type" value="Genomic_DNA"/>
</dbReference>
<dbReference type="Proteomes" id="UP001276854">
    <property type="component" value="Unassembled WGS sequence"/>
</dbReference>
<dbReference type="Pfam" id="PF09479">
    <property type="entry name" value="Flg_new"/>
    <property type="match status" value="16"/>
</dbReference>
<protein>
    <submittedName>
        <fullName evidence="3">InlB B-repeat-containing protein</fullName>
    </submittedName>
</protein>
<evidence type="ECO:0000313" key="4">
    <source>
        <dbReference type="Proteomes" id="UP001276854"/>
    </source>
</evidence>
<reference evidence="3 4" key="1">
    <citation type="submission" date="2023-10" db="EMBL/GenBank/DDBJ databases">
        <title>A novel Glycoside Hydrolase 43-Like Enzyme from Clostrdium boliviensis is an Endo-xylanase, and a Candidate for Xylooligosaccharides Production from Different Xylan Substrates.</title>
        <authorList>
            <person name="Alvarez M.T."/>
            <person name="Rocabado-Villegas L.R."/>
            <person name="Salas-Veizaga D.M."/>
            <person name="Linares-Pasten J.A."/>
            <person name="Gudmundsdottir E.E."/>
            <person name="Hreggvidsson G.O."/>
            <person name="Adlercreutz P."/>
            <person name="Nordberg Karlsson E."/>
        </authorList>
    </citation>
    <scope>NUCLEOTIDE SEQUENCE [LARGE SCALE GENOMIC DNA]</scope>
    <source>
        <strain evidence="3 4">E-1</strain>
    </source>
</reference>
<dbReference type="RefSeq" id="WP_318064219.1">
    <property type="nucleotide sequence ID" value="NZ_JAWONS010000165.1"/>
</dbReference>
<dbReference type="InterPro" id="IPR042229">
    <property type="entry name" value="Listeria/Bacterioides_rpt_sf"/>
</dbReference>
<feature type="compositionally biased region" description="Low complexity" evidence="2">
    <location>
        <begin position="57"/>
        <end position="66"/>
    </location>
</feature>
<organism evidence="3 4">
    <name type="scientific">Clostridium boliviensis</name>
    <dbReference type="NCBI Taxonomy" id="318465"/>
    <lineage>
        <taxon>Bacteria</taxon>
        <taxon>Bacillati</taxon>
        <taxon>Bacillota</taxon>
        <taxon>Clostridia</taxon>
        <taxon>Eubacteriales</taxon>
        <taxon>Clostridiaceae</taxon>
        <taxon>Clostridium</taxon>
    </lineage>
</organism>
<gene>
    <name evidence="3" type="ORF">RZO55_10360</name>
</gene>
<proteinExistence type="predicted"/>
<keyword evidence="4" id="KW-1185">Reference proteome</keyword>
<evidence type="ECO:0000256" key="1">
    <source>
        <dbReference type="ARBA" id="ARBA00004196"/>
    </source>
</evidence>
<dbReference type="NCBIfam" id="TIGR02543">
    <property type="entry name" value="List_Bact_rpt"/>
    <property type="match status" value="6"/>
</dbReference>
<evidence type="ECO:0000313" key="3">
    <source>
        <dbReference type="EMBL" id="MDW2797977.1"/>
    </source>
</evidence>
<dbReference type="InterPro" id="IPR013378">
    <property type="entry name" value="InlB-like_B-rpt"/>
</dbReference>